<sequence length="85" mass="9867">MFRFRLPSRMRFIRVKATDYYLYAWVNGACGDAADTSTFTKDTCFSRTYYNYKQKSESRFFACDNNDEIGNSLNLGAFILLTLIA</sequence>
<dbReference type="AlphaFoldDB" id="A0A8S1W808"/>
<organism evidence="1 2">
    <name type="scientific">Paramecium octaurelia</name>
    <dbReference type="NCBI Taxonomy" id="43137"/>
    <lineage>
        <taxon>Eukaryota</taxon>
        <taxon>Sar</taxon>
        <taxon>Alveolata</taxon>
        <taxon>Ciliophora</taxon>
        <taxon>Intramacronucleata</taxon>
        <taxon>Oligohymenophorea</taxon>
        <taxon>Peniculida</taxon>
        <taxon>Parameciidae</taxon>
        <taxon>Paramecium</taxon>
    </lineage>
</organism>
<reference evidence="1" key="1">
    <citation type="submission" date="2021-01" db="EMBL/GenBank/DDBJ databases">
        <authorList>
            <consortium name="Genoscope - CEA"/>
            <person name="William W."/>
        </authorList>
    </citation>
    <scope>NUCLEOTIDE SEQUENCE</scope>
</reference>
<accession>A0A8S1W808</accession>
<gene>
    <name evidence="1" type="ORF">POCTA_138.1.T0880001</name>
</gene>
<dbReference type="EMBL" id="CAJJDP010000087">
    <property type="protein sequence ID" value="CAD8186378.1"/>
    <property type="molecule type" value="Genomic_DNA"/>
</dbReference>
<dbReference type="Proteomes" id="UP000683925">
    <property type="component" value="Unassembled WGS sequence"/>
</dbReference>
<name>A0A8S1W808_PAROT</name>
<comment type="caution">
    <text evidence="1">The sequence shown here is derived from an EMBL/GenBank/DDBJ whole genome shotgun (WGS) entry which is preliminary data.</text>
</comment>
<keyword evidence="2" id="KW-1185">Reference proteome</keyword>
<evidence type="ECO:0000313" key="2">
    <source>
        <dbReference type="Proteomes" id="UP000683925"/>
    </source>
</evidence>
<protein>
    <submittedName>
        <fullName evidence="1">Uncharacterized protein</fullName>
    </submittedName>
</protein>
<evidence type="ECO:0000313" key="1">
    <source>
        <dbReference type="EMBL" id="CAD8186378.1"/>
    </source>
</evidence>
<proteinExistence type="predicted"/>